<comment type="subcellular location">
    <subcellularLocation>
        <location evidence="1">Nucleus</location>
    </subcellularLocation>
</comment>
<dbReference type="OrthoDB" id="1272441at2759"/>
<evidence type="ECO:0000256" key="6">
    <source>
        <dbReference type="ARBA" id="ARBA00038129"/>
    </source>
</evidence>
<dbReference type="GO" id="GO:0000978">
    <property type="term" value="F:RNA polymerase II cis-regulatory region sequence-specific DNA binding"/>
    <property type="evidence" value="ECO:0007669"/>
    <property type="project" value="TreeGrafter"/>
</dbReference>
<accession>D8M5S0</accession>
<dbReference type="InterPro" id="IPR050568">
    <property type="entry name" value="Transcr_DNA_Rep_Reg"/>
</dbReference>
<keyword evidence="7" id="KW-1133">Transmembrane helix</keyword>
<reference evidence="9" key="1">
    <citation type="submission" date="2010-02" db="EMBL/GenBank/DDBJ databases">
        <title>Sequencing and annotation of the Blastocystis hominis genome.</title>
        <authorList>
            <person name="Wincker P."/>
        </authorList>
    </citation>
    <scope>NUCLEOTIDE SEQUENCE</scope>
    <source>
        <strain evidence="9">Singapore isolate B</strain>
    </source>
</reference>
<dbReference type="RefSeq" id="XP_012897567.1">
    <property type="nucleotide sequence ID" value="XM_013042113.1"/>
</dbReference>
<keyword evidence="5" id="KW-0539">Nucleus</keyword>
<dbReference type="PANTHER" id="PTHR10252">
    <property type="entry name" value="HISTONE-LIKE TRANSCRIPTION FACTOR CCAAT-RELATED"/>
    <property type="match status" value="1"/>
</dbReference>
<dbReference type="GeneID" id="24920484"/>
<evidence type="ECO:0000313" key="10">
    <source>
        <dbReference type="Proteomes" id="UP000008312"/>
    </source>
</evidence>
<evidence type="ECO:0000256" key="4">
    <source>
        <dbReference type="ARBA" id="ARBA00023163"/>
    </source>
</evidence>
<evidence type="ECO:0000313" key="9">
    <source>
        <dbReference type="EMBL" id="CBK23519.2"/>
    </source>
</evidence>
<keyword evidence="7" id="KW-0812">Transmembrane</keyword>
<keyword evidence="2" id="KW-0805">Transcription regulation</keyword>
<dbReference type="InterPro" id="IPR009072">
    <property type="entry name" value="Histone-fold"/>
</dbReference>
<name>D8M5S0_BLAHO</name>
<dbReference type="Proteomes" id="UP000008312">
    <property type="component" value="Unassembled WGS sequence"/>
</dbReference>
<feature type="domain" description="Transcription factor CBF/NF-Y/archaeal histone" evidence="8">
    <location>
        <begin position="37"/>
        <end position="112"/>
    </location>
</feature>
<keyword evidence="10" id="KW-1185">Reference proteome</keyword>
<evidence type="ECO:0000256" key="2">
    <source>
        <dbReference type="ARBA" id="ARBA00023015"/>
    </source>
</evidence>
<dbReference type="InParanoid" id="D8M5S0"/>
<evidence type="ECO:0000256" key="5">
    <source>
        <dbReference type="ARBA" id="ARBA00023242"/>
    </source>
</evidence>
<dbReference type="FunFam" id="1.10.20.10:FF:000062">
    <property type="entry name" value="Nuclear transcription factor Y subunit C"/>
    <property type="match status" value="1"/>
</dbReference>
<evidence type="ECO:0000256" key="3">
    <source>
        <dbReference type="ARBA" id="ARBA00023125"/>
    </source>
</evidence>
<dbReference type="GO" id="GO:0001228">
    <property type="term" value="F:DNA-binding transcription activator activity, RNA polymerase II-specific"/>
    <property type="evidence" value="ECO:0007669"/>
    <property type="project" value="TreeGrafter"/>
</dbReference>
<dbReference type="SUPFAM" id="SSF47113">
    <property type="entry name" value="Histone-fold"/>
    <property type="match status" value="1"/>
</dbReference>
<dbReference type="Gene3D" id="1.10.20.10">
    <property type="entry name" value="Histone, subunit A"/>
    <property type="match status" value="1"/>
</dbReference>
<protein>
    <recommendedName>
        <fullName evidence="8">Transcription factor CBF/NF-Y/archaeal histone domain-containing protein</fullName>
    </recommendedName>
</protein>
<dbReference type="GO" id="GO:0016602">
    <property type="term" value="C:CCAAT-binding factor complex"/>
    <property type="evidence" value="ECO:0007669"/>
    <property type="project" value="TreeGrafter"/>
</dbReference>
<gene>
    <name evidence="9" type="ORF">GSBLH_T00003382001</name>
</gene>
<dbReference type="EMBL" id="FN668661">
    <property type="protein sequence ID" value="CBK23519.2"/>
    <property type="molecule type" value="Genomic_DNA"/>
</dbReference>
<evidence type="ECO:0000256" key="1">
    <source>
        <dbReference type="ARBA" id="ARBA00004123"/>
    </source>
</evidence>
<dbReference type="Pfam" id="PF00808">
    <property type="entry name" value="CBFD_NFYB_HMF"/>
    <property type="match status" value="1"/>
</dbReference>
<dbReference type="InterPro" id="IPR003958">
    <property type="entry name" value="CBFA_NFYB_domain"/>
</dbReference>
<proteinExistence type="inferred from homology"/>
<evidence type="ECO:0000256" key="7">
    <source>
        <dbReference type="SAM" id="Phobius"/>
    </source>
</evidence>
<dbReference type="GO" id="GO:0046982">
    <property type="term" value="F:protein heterodimerization activity"/>
    <property type="evidence" value="ECO:0007669"/>
    <property type="project" value="InterPro"/>
</dbReference>
<organism evidence="9">
    <name type="scientific">Blastocystis hominis</name>
    <dbReference type="NCBI Taxonomy" id="12968"/>
    <lineage>
        <taxon>Eukaryota</taxon>
        <taxon>Sar</taxon>
        <taxon>Stramenopiles</taxon>
        <taxon>Bigyra</taxon>
        <taxon>Opalozoa</taxon>
        <taxon>Opalinata</taxon>
        <taxon>Blastocystidae</taxon>
        <taxon>Blastocystis</taxon>
    </lineage>
</organism>
<keyword evidence="4" id="KW-0804">Transcription</keyword>
<keyword evidence="7" id="KW-0472">Membrane</keyword>
<comment type="similarity">
    <text evidence="6">Belongs to the NFYC/HAP5 subunit family.</text>
</comment>
<dbReference type="CDD" id="cd22908">
    <property type="entry name" value="HFD_NFYC-like"/>
    <property type="match status" value="1"/>
</dbReference>
<dbReference type="PANTHER" id="PTHR10252:SF8">
    <property type="entry name" value="NUCLEAR TRANSCRIPTION FACTOR Y SUBUNIT GAMMA"/>
    <property type="match status" value="1"/>
</dbReference>
<dbReference type="AlphaFoldDB" id="D8M5S0"/>
<sequence length="164" mass="19094">MDLNQTQQNRNLKISEFWSKVMVEMTKLPINGDKHHELPMARIKRIMKMDDSVKSCVISILFAYFKMIGSEAPVLIAKACEIFIRELTLVAWMHTEESKRRTLQKSDIISAVCNNEMYDFLIDIIPREETVEYSHQPDSKVGYDPLYYGYVALLFLVSSRIPIK</sequence>
<feature type="transmembrane region" description="Helical" evidence="7">
    <location>
        <begin position="52"/>
        <end position="69"/>
    </location>
</feature>
<evidence type="ECO:0000259" key="8">
    <source>
        <dbReference type="Pfam" id="PF00808"/>
    </source>
</evidence>
<keyword evidence="3" id="KW-0238">DNA-binding</keyword>